<dbReference type="EMBL" id="VCYH01000001">
    <property type="protein sequence ID" value="MDN7023744.1"/>
    <property type="molecule type" value="Genomic_DNA"/>
</dbReference>
<sequence length="567" mass="60280">MKYLLCCACVLLLAGMVVLPAAAADTPRPITLTEPAPGELPVDLIEIDDAVKQASPYWVMLVGAAEEQENLLASVDRSLRPDAEKAAMKEELREIWRKYPVLHETVATEDGGSVTRISFDPAAGPDMCLTGRENARLAEISRAMAEAYTTPAPTGTPVTWYEQSVWLIRTDAQGTEVWNRTYRAGDNVDVASVVQAGDGGYLIAANNHRRSGEHDVLLIRTDTDGTELWRKTYGGPDWENVLDMIRTSDGGYVVAGNTGWTPEKDTADAWILRVGSDGGEIWSRTFGEDDEYLVFSTVIQTGDGGFILGGKRTTGATQTDNAWLLKVDRDGEEEWNRCIGGNDAGMVDDLIRTPVDGGYLVAVKNPWRAGSSGAVPLRLIKTDASGEALWTRTLDDTDCSAPTVLLRVPGGGLVGYLSIGGAVLPESDLPKTRLVLIGGGGDTVWSRIPDMPDGLFVVTAAAAPSPGRYAFTGTAYTGGPDDGWLVLADHTGNVTSAISLGGDATDAVSALAPTSDGGYILAGTTRSFGEHGWTVMPGRAPGFGAVAAAVACCFGILLIRRRGAKWR</sequence>
<keyword evidence="1" id="KW-1133">Transmembrane helix</keyword>
<evidence type="ECO:0000313" key="3">
    <source>
        <dbReference type="Proteomes" id="UP001168338"/>
    </source>
</evidence>
<protein>
    <recommendedName>
        <fullName evidence="4">PQQ-like domain-containing protein</fullName>
    </recommendedName>
</protein>
<dbReference type="PANTHER" id="PTHR42754">
    <property type="entry name" value="ENDOGLUCANASE"/>
    <property type="match status" value="1"/>
</dbReference>
<keyword evidence="1" id="KW-0472">Membrane</keyword>
<dbReference type="Proteomes" id="UP001168338">
    <property type="component" value="Unassembled WGS sequence"/>
</dbReference>
<evidence type="ECO:0000313" key="2">
    <source>
        <dbReference type="EMBL" id="MDN7023744.1"/>
    </source>
</evidence>
<accession>A0ABT8M736</accession>
<feature type="transmembrane region" description="Helical" evidence="1">
    <location>
        <begin position="540"/>
        <end position="559"/>
    </location>
</feature>
<evidence type="ECO:0008006" key="4">
    <source>
        <dbReference type="Google" id="ProtNLM"/>
    </source>
</evidence>
<evidence type="ECO:0000256" key="1">
    <source>
        <dbReference type="SAM" id="Phobius"/>
    </source>
</evidence>
<organism evidence="2 3">
    <name type="scientific">Methanoculleus frigidifontis</name>
    <dbReference type="NCBI Taxonomy" id="2584085"/>
    <lineage>
        <taxon>Archaea</taxon>
        <taxon>Methanobacteriati</taxon>
        <taxon>Methanobacteriota</taxon>
        <taxon>Stenosarchaea group</taxon>
        <taxon>Methanomicrobia</taxon>
        <taxon>Methanomicrobiales</taxon>
        <taxon>Methanomicrobiaceae</taxon>
        <taxon>Methanoculleus</taxon>
    </lineage>
</organism>
<keyword evidence="3" id="KW-1185">Reference proteome</keyword>
<dbReference type="SUPFAM" id="SSF50998">
    <property type="entry name" value="Quinoprotein alcohol dehydrogenase-like"/>
    <property type="match status" value="1"/>
</dbReference>
<keyword evidence="1" id="KW-0812">Transmembrane</keyword>
<dbReference type="PANTHER" id="PTHR42754:SF1">
    <property type="entry name" value="LIPOPROTEIN"/>
    <property type="match status" value="1"/>
</dbReference>
<name>A0ABT8M736_9EURY</name>
<comment type="caution">
    <text evidence="2">The sequence shown here is derived from an EMBL/GenBank/DDBJ whole genome shotgun (WGS) entry which is preliminary data.</text>
</comment>
<dbReference type="InterPro" id="IPR011047">
    <property type="entry name" value="Quinoprotein_ADH-like_sf"/>
</dbReference>
<dbReference type="RefSeq" id="WP_301662797.1">
    <property type="nucleotide sequence ID" value="NZ_VCYH01000001.1"/>
</dbReference>
<reference evidence="2" key="1">
    <citation type="submission" date="2019-05" db="EMBL/GenBank/DDBJ databases">
        <title>Methanoculleus sp. FWC-SCC1, a methanogenic archaeon isolated from deep marine cold seep.</title>
        <authorList>
            <person name="Chen Y.-W."/>
            <person name="Chen S.-C."/>
            <person name="Teng N.-H."/>
            <person name="Lai M.-C."/>
        </authorList>
    </citation>
    <scope>NUCLEOTIDE SEQUENCE</scope>
    <source>
        <strain evidence="2">FWC-SCC1</strain>
    </source>
</reference>
<proteinExistence type="predicted"/>
<gene>
    <name evidence="2" type="ORF">FGU65_02340</name>
</gene>